<sequence length="147" mass="16345">MALEIREIEFSEYERAAEVVWASFLHLAAQYQSTAGIEQFRLFAQASEIRARDAVGGLCHVAVIQNTIIGVLQARADSHIALLFVLPEFQSRGVGRALIRAADAQQRLLTVNASLNSVNAYMRYGFMPIGAEQLSDTGIRFVPMKRF</sequence>
<dbReference type="Gene3D" id="3.40.630.30">
    <property type="match status" value="1"/>
</dbReference>
<dbReference type="RefSeq" id="WP_348945556.1">
    <property type="nucleotide sequence ID" value="NZ_CP157355.1"/>
</dbReference>
<keyword evidence="2" id="KW-0808">Transferase</keyword>
<dbReference type="PROSITE" id="PS51186">
    <property type="entry name" value="GNAT"/>
    <property type="match status" value="1"/>
</dbReference>
<dbReference type="InterPro" id="IPR016181">
    <property type="entry name" value="Acyl_CoA_acyltransferase"/>
</dbReference>
<dbReference type="Pfam" id="PF13673">
    <property type="entry name" value="Acetyltransf_10"/>
    <property type="match status" value="1"/>
</dbReference>
<dbReference type="PANTHER" id="PTHR43451">
    <property type="entry name" value="ACETYLTRANSFERASE (GNAT) FAMILY PROTEIN"/>
    <property type="match status" value="1"/>
</dbReference>
<dbReference type="GO" id="GO:0016747">
    <property type="term" value="F:acyltransferase activity, transferring groups other than amino-acyl groups"/>
    <property type="evidence" value="ECO:0007669"/>
    <property type="project" value="InterPro"/>
</dbReference>
<reference evidence="2" key="1">
    <citation type="submission" date="2024-05" db="EMBL/GenBank/DDBJ databases">
        <authorList>
            <person name="Yang L."/>
            <person name="Pan L."/>
        </authorList>
    </citation>
    <scope>NUCLEOTIDE SEQUENCE</scope>
    <source>
        <strain evidence="2">FCG-7</strain>
    </source>
</reference>
<protein>
    <submittedName>
        <fullName evidence="2">GNAT family N-acetyltransferase</fullName>
        <ecNumber evidence="2">2.3.1.-</ecNumber>
    </submittedName>
</protein>
<feature type="domain" description="N-acetyltransferase" evidence="1">
    <location>
        <begin position="3"/>
        <end position="147"/>
    </location>
</feature>
<organism evidence="2">
    <name type="scientific">Chitinibacter mangrovi</name>
    <dbReference type="NCBI Taxonomy" id="3153927"/>
    <lineage>
        <taxon>Bacteria</taxon>
        <taxon>Pseudomonadati</taxon>
        <taxon>Pseudomonadota</taxon>
        <taxon>Betaproteobacteria</taxon>
        <taxon>Neisseriales</taxon>
        <taxon>Chitinibacteraceae</taxon>
        <taxon>Chitinibacter</taxon>
    </lineage>
</organism>
<dbReference type="PANTHER" id="PTHR43451:SF1">
    <property type="entry name" value="ACETYLTRANSFERASE"/>
    <property type="match status" value="1"/>
</dbReference>
<name>A0AAU7FBG1_9NEIS</name>
<dbReference type="InterPro" id="IPR000182">
    <property type="entry name" value="GNAT_dom"/>
</dbReference>
<dbReference type="KEGG" id="cmav:ABHF33_02890"/>
<keyword evidence="2" id="KW-0012">Acyltransferase</keyword>
<dbReference type="AlphaFoldDB" id="A0AAU7FBG1"/>
<dbReference type="InterPro" id="IPR052564">
    <property type="entry name" value="N-acetyltrans/Recomb-assoc"/>
</dbReference>
<accession>A0AAU7FBG1</accession>
<dbReference type="EMBL" id="CP157355">
    <property type="protein sequence ID" value="XBM01252.1"/>
    <property type="molecule type" value="Genomic_DNA"/>
</dbReference>
<evidence type="ECO:0000259" key="1">
    <source>
        <dbReference type="PROSITE" id="PS51186"/>
    </source>
</evidence>
<evidence type="ECO:0000313" key="2">
    <source>
        <dbReference type="EMBL" id="XBM01252.1"/>
    </source>
</evidence>
<dbReference type="EC" id="2.3.1.-" evidence="2"/>
<proteinExistence type="predicted"/>
<dbReference type="SUPFAM" id="SSF55729">
    <property type="entry name" value="Acyl-CoA N-acyltransferases (Nat)"/>
    <property type="match status" value="1"/>
</dbReference>
<dbReference type="CDD" id="cd04301">
    <property type="entry name" value="NAT_SF"/>
    <property type="match status" value="1"/>
</dbReference>
<gene>
    <name evidence="2" type="ORF">ABHF33_02890</name>
</gene>